<evidence type="ECO:0000256" key="1">
    <source>
        <dbReference type="SAM" id="MobiDB-lite"/>
    </source>
</evidence>
<dbReference type="EMBL" id="LAZR01031675">
    <property type="protein sequence ID" value="KKL53039.1"/>
    <property type="molecule type" value="Genomic_DNA"/>
</dbReference>
<evidence type="ECO:0000313" key="2">
    <source>
        <dbReference type="EMBL" id="KKL53039.1"/>
    </source>
</evidence>
<protein>
    <submittedName>
        <fullName evidence="2">Uncharacterized protein</fullName>
    </submittedName>
</protein>
<feature type="region of interest" description="Disordered" evidence="1">
    <location>
        <begin position="119"/>
        <end position="138"/>
    </location>
</feature>
<sequence>MIILTEQLTHLEVFDEFEREQWRMDSQNSFALFEWGKVIRGEETYYRISESIEIRPWPNPHTFGGMWGSSSAKTIADVELAKTRFFEYVSQFKKWGMTRFEEKGMPEWNLAMDTLKDDREAPHPLKRDTNQLVMELDD</sequence>
<comment type="caution">
    <text evidence="2">The sequence shown here is derived from an EMBL/GenBank/DDBJ whole genome shotgun (WGS) entry which is preliminary data.</text>
</comment>
<gene>
    <name evidence="2" type="ORF">LCGC14_2279420</name>
</gene>
<organism evidence="2">
    <name type="scientific">marine sediment metagenome</name>
    <dbReference type="NCBI Taxonomy" id="412755"/>
    <lineage>
        <taxon>unclassified sequences</taxon>
        <taxon>metagenomes</taxon>
        <taxon>ecological metagenomes</taxon>
    </lineage>
</organism>
<proteinExistence type="predicted"/>
<feature type="compositionally biased region" description="Basic and acidic residues" evidence="1">
    <location>
        <begin position="119"/>
        <end position="129"/>
    </location>
</feature>
<name>A0A0F9CUW8_9ZZZZ</name>
<accession>A0A0F9CUW8</accession>
<dbReference type="AlphaFoldDB" id="A0A0F9CUW8"/>
<reference evidence="2" key="1">
    <citation type="journal article" date="2015" name="Nature">
        <title>Complex archaea that bridge the gap between prokaryotes and eukaryotes.</title>
        <authorList>
            <person name="Spang A."/>
            <person name="Saw J.H."/>
            <person name="Jorgensen S.L."/>
            <person name="Zaremba-Niedzwiedzka K."/>
            <person name="Martijn J."/>
            <person name="Lind A.E."/>
            <person name="van Eijk R."/>
            <person name="Schleper C."/>
            <person name="Guy L."/>
            <person name="Ettema T.J."/>
        </authorList>
    </citation>
    <scope>NUCLEOTIDE SEQUENCE</scope>
</reference>